<name>A0A016VIW6_9BILA</name>
<evidence type="ECO:0000313" key="2">
    <source>
        <dbReference type="Proteomes" id="UP000024635"/>
    </source>
</evidence>
<evidence type="ECO:0000313" key="1">
    <source>
        <dbReference type="EMBL" id="EYC27370.1"/>
    </source>
</evidence>
<keyword evidence="2" id="KW-1185">Reference proteome</keyword>
<sequence>MYDWYSDHGIKLSAPQWLEIDHKCSVFLEKGKQYVLGCKGYEFPHNCHFVKLWNKVTEYERKLIQNRGFEN</sequence>
<comment type="caution">
    <text evidence="1">The sequence shown here is derived from an EMBL/GenBank/DDBJ whole genome shotgun (WGS) entry which is preliminary data.</text>
</comment>
<reference evidence="2" key="1">
    <citation type="journal article" date="2015" name="Nat. Genet.">
        <title>The genome and transcriptome of the zoonotic hookworm Ancylostoma ceylanicum identify infection-specific gene families.</title>
        <authorList>
            <person name="Schwarz E.M."/>
            <person name="Hu Y."/>
            <person name="Antoshechkin I."/>
            <person name="Miller M.M."/>
            <person name="Sternberg P.W."/>
            <person name="Aroian R.V."/>
        </authorList>
    </citation>
    <scope>NUCLEOTIDE SEQUENCE</scope>
    <source>
        <strain evidence="2">HY135</strain>
    </source>
</reference>
<dbReference type="InterPro" id="IPR049084">
    <property type="entry name" value="AceES-2"/>
</dbReference>
<dbReference type="EMBL" id="JARK01001345">
    <property type="protein sequence ID" value="EYC27370.1"/>
    <property type="molecule type" value="Genomic_DNA"/>
</dbReference>
<dbReference type="Proteomes" id="UP000024635">
    <property type="component" value="Unassembled WGS sequence"/>
</dbReference>
<dbReference type="AlphaFoldDB" id="A0A016VIW6"/>
<proteinExistence type="predicted"/>
<accession>A0A016VIW6</accession>
<organism evidence="1 2">
    <name type="scientific">Ancylostoma ceylanicum</name>
    <dbReference type="NCBI Taxonomy" id="53326"/>
    <lineage>
        <taxon>Eukaryota</taxon>
        <taxon>Metazoa</taxon>
        <taxon>Ecdysozoa</taxon>
        <taxon>Nematoda</taxon>
        <taxon>Chromadorea</taxon>
        <taxon>Rhabditida</taxon>
        <taxon>Rhabditina</taxon>
        <taxon>Rhabditomorpha</taxon>
        <taxon>Strongyloidea</taxon>
        <taxon>Ancylostomatidae</taxon>
        <taxon>Ancylostomatinae</taxon>
        <taxon>Ancylostoma</taxon>
    </lineage>
</organism>
<protein>
    <submittedName>
        <fullName evidence="1">Uncharacterized protein</fullName>
    </submittedName>
</protein>
<gene>
    <name evidence="1" type="primary">Acey_s0009.g678</name>
    <name evidence="1" type="ORF">Y032_0009g678</name>
</gene>
<dbReference type="Pfam" id="PF21556">
    <property type="entry name" value="AceES-2"/>
    <property type="match status" value="1"/>
</dbReference>
<dbReference type="Gene3D" id="2.40.50.780">
    <property type="match status" value="1"/>
</dbReference>